<accession>A0ABY6JKT0</accession>
<dbReference type="EMBL" id="CP074352">
    <property type="protein sequence ID" value="UYU33464.1"/>
    <property type="molecule type" value="Genomic_DNA"/>
</dbReference>
<organism evidence="1 2">
    <name type="scientific">Siccibacter colletis</name>
    <dbReference type="NCBI Taxonomy" id="1505757"/>
    <lineage>
        <taxon>Bacteria</taxon>
        <taxon>Pseudomonadati</taxon>
        <taxon>Pseudomonadota</taxon>
        <taxon>Gammaproteobacteria</taxon>
        <taxon>Enterobacterales</taxon>
        <taxon>Enterobacteriaceae</taxon>
        <taxon>Siccibacter</taxon>
    </lineage>
</organism>
<name>A0ABY6JKT0_9ENTR</name>
<evidence type="ECO:0000313" key="1">
    <source>
        <dbReference type="EMBL" id="UYU33464.1"/>
    </source>
</evidence>
<evidence type="ECO:0000313" key="2">
    <source>
        <dbReference type="Proteomes" id="UP001156318"/>
    </source>
</evidence>
<sequence length="106" mass="12285">MFFTNQSEAYVFISDEEQSNMLIGQAAMQLLLRSQDVNVQTLQKEMLTMAETEHDEQRLMLMHETRRWLAGYCSLSSRTPERAGWLEGKLPGEFQFAVTPEPRAKK</sequence>
<dbReference type="Proteomes" id="UP001156318">
    <property type="component" value="Chromosome"/>
</dbReference>
<proteinExistence type="predicted"/>
<keyword evidence="2" id="KW-1185">Reference proteome</keyword>
<dbReference type="RefSeq" id="WP_051640530.1">
    <property type="nucleotide sequence ID" value="NZ_CP074352.1"/>
</dbReference>
<protein>
    <submittedName>
        <fullName evidence="1">Uncharacterized protein</fullName>
    </submittedName>
</protein>
<reference evidence="1 2" key="1">
    <citation type="submission" date="2021-05" db="EMBL/GenBank/DDBJ databases">
        <title>Isolation, identification, and the growth promoting effects of Pantoea dispersa strain YSD J2 from the aboveground leaves of Cyperus esculentus L.Var. Sativus.</title>
        <authorList>
            <person name="Wang S."/>
            <person name="Tang X.M."/>
            <person name="Huang Y.N."/>
        </authorList>
    </citation>
    <scope>NUCLEOTIDE SEQUENCE [LARGE SCALE GENOMIC DNA]</scope>
    <source>
        <strain evidence="2">YSD YN2</strain>
    </source>
</reference>
<gene>
    <name evidence="1" type="ORF">KFZ77_08190</name>
</gene>